<dbReference type="RefSeq" id="WP_386668509.1">
    <property type="nucleotide sequence ID" value="NZ_JBHLTG010000002.1"/>
</dbReference>
<reference evidence="1 2" key="1">
    <citation type="submission" date="2024-09" db="EMBL/GenBank/DDBJ databases">
        <authorList>
            <person name="Sun Q."/>
            <person name="Mori K."/>
        </authorList>
    </citation>
    <scope>NUCLEOTIDE SEQUENCE [LARGE SCALE GENOMIC DNA]</scope>
    <source>
        <strain evidence="1 2">KCTC 23076</strain>
    </source>
</reference>
<proteinExistence type="predicted"/>
<evidence type="ECO:0000313" key="1">
    <source>
        <dbReference type="EMBL" id="MFC0678552.1"/>
    </source>
</evidence>
<accession>A0ABV6RQ45</accession>
<evidence type="ECO:0000313" key="2">
    <source>
        <dbReference type="Proteomes" id="UP001589896"/>
    </source>
</evidence>
<dbReference type="InterPro" id="IPR006311">
    <property type="entry name" value="TAT_signal"/>
</dbReference>
<keyword evidence="2" id="KW-1185">Reference proteome</keyword>
<dbReference type="EMBL" id="JBHLTG010000002">
    <property type="protein sequence ID" value="MFC0678552.1"/>
    <property type="molecule type" value="Genomic_DNA"/>
</dbReference>
<dbReference type="Gene3D" id="3.30.2030.20">
    <property type="match status" value="1"/>
</dbReference>
<gene>
    <name evidence="1" type="ORF">ACFFGH_11950</name>
</gene>
<name>A0ABV6RQ45_9GAMM</name>
<dbReference type="PROSITE" id="PS51318">
    <property type="entry name" value="TAT"/>
    <property type="match status" value="1"/>
</dbReference>
<organism evidence="1 2">
    <name type="scientific">Lysobacter korlensis</name>
    <dbReference type="NCBI Taxonomy" id="553636"/>
    <lineage>
        <taxon>Bacteria</taxon>
        <taxon>Pseudomonadati</taxon>
        <taxon>Pseudomonadota</taxon>
        <taxon>Gammaproteobacteria</taxon>
        <taxon>Lysobacterales</taxon>
        <taxon>Lysobacteraceae</taxon>
        <taxon>Lysobacter</taxon>
    </lineage>
</organism>
<comment type="caution">
    <text evidence="1">The sequence shown here is derived from an EMBL/GenBank/DDBJ whole genome shotgun (WGS) entry which is preliminary data.</text>
</comment>
<dbReference type="Proteomes" id="UP001589896">
    <property type="component" value="Unassembled WGS sequence"/>
</dbReference>
<sequence>MTGQSARTGHRRRALLIAALLTGATLVALMVGLPANAVMRWMLESSIGRVTVVEDEAGGRRTVYWREYPGVAGVDSRDVLDGPSAEEAYAASEAMTARMRAAITAEFGLEWAPPASAEQPFDPFHERTQNWYGGESMLTTVNGPTSQTIGVPTDWSDKERMLEIIARIAADYGFSAPTLDADSWDWTEEDRIRDLGGATPEEQVIVAGSMMGPTGQWMFFTFQDLSKDVDGRFERDLAPSTEHGWQLNTFSFGFGANALLPEGDEAEFERRLAPFEGLEPPEPVET</sequence>
<protein>
    <submittedName>
        <fullName evidence="1">Uncharacterized protein</fullName>
    </submittedName>
</protein>